<sequence length="454" mass="47839">MSVRPTRTRTILATLGVATLLLAACGGDDSEPEASDAEAPEAAAEDDDGDDADTTDAEQITLVVDVFGEQGFGYEALYEQYMSENPHITIEERGAGLGLGDYNDRLVQQITAGSGAGDVVALEEGTIVQFYAQLDKFVNLADHGAAELESNFLPWKWEQGAPGGFVLGLGTDVGSMAMCYRSDLFEEAGLPTDRDEVSALWTTWEDYIAVGEEFEAADTGQGFLDAATNVYNTMLMQIAGNNSGYTYYDPDNNLDLDNPDIKAAWDLTIEMIEKGLSTGLNSFSDEWNAGFQSGSFATIACPAWMTGVISGAAGDDAAGLWDVADAPGDGGNWGGSFLAVPAESEHPAEAAALAAYLTTPEAHVEAFEALGNLPSSPQALGDDAVLAATNEYFNDAPTGQIFGAGAQDLQPVVLGPQNNAIRTAYEDALRSVEQGERTPDEAWQNAQDTAAGIG</sequence>
<feature type="compositionally biased region" description="Acidic residues" evidence="1">
    <location>
        <begin position="28"/>
        <end position="54"/>
    </location>
</feature>
<dbReference type="InterPro" id="IPR006059">
    <property type="entry name" value="SBP"/>
</dbReference>
<evidence type="ECO:0000313" key="4">
    <source>
        <dbReference type="Proteomes" id="UP000460435"/>
    </source>
</evidence>
<dbReference type="PANTHER" id="PTHR43649:SF32">
    <property type="entry name" value="SUGAR BINDING SECRETED PROTEIN"/>
    <property type="match status" value="1"/>
</dbReference>
<accession>A0A7K3LX20</accession>
<evidence type="ECO:0000256" key="1">
    <source>
        <dbReference type="SAM" id="MobiDB-lite"/>
    </source>
</evidence>
<proteinExistence type="predicted"/>
<dbReference type="PANTHER" id="PTHR43649">
    <property type="entry name" value="ARABINOSE-BINDING PROTEIN-RELATED"/>
    <property type="match status" value="1"/>
</dbReference>
<feature type="signal peptide" evidence="2">
    <location>
        <begin position="1"/>
        <end position="23"/>
    </location>
</feature>
<dbReference type="PROSITE" id="PS51257">
    <property type="entry name" value="PROKAR_LIPOPROTEIN"/>
    <property type="match status" value="1"/>
</dbReference>
<dbReference type="Pfam" id="PF13416">
    <property type="entry name" value="SBP_bac_8"/>
    <property type="match status" value="1"/>
</dbReference>
<dbReference type="EMBL" id="WLZY01000001">
    <property type="protein sequence ID" value="NDL55525.1"/>
    <property type="molecule type" value="Genomic_DNA"/>
</dbReference>
<dbReference type="Gene3D" id="3.40.190.10">
    <property type="entry name" value="Periplasmic binding protein-like II"/>
    <property type="match status" value="1"/>
</dbReference>
<feature type="region of interest" description="Disordered" evidence="1">
    <location>
        <begin position="26"/>
        <end position="54"/>
    </location>
</feature>
<comment type="caution">
    <text evidence="3">The sequence shown here is derived from an EMBL/GenBank/DDBJ whole genome shotgun (WGS) entry which is preliminary data.</text>
</comment>
<dbReference type="SUPFAM" id="SSF53850">
    <property type="entry name" value="Periplasmic binding protein-like II"/>
    <property type="match status" value="1"/>
</dbReference>
<gene>
    <name evidence="3" type="ORF">F7O44_00405</name>
</gene>
<name>A0A7K3LX20_9ACTN</name>
<reference evidence="3 4" key="1">
    <citation type="submission" date="2019-11" db="EMBL/GenBank/DDBJ databases">
        <authorList>
            <person name="Li X.-J."/>
            <person name="Feng X.-M."/>
        </authorList>
    </citation>
    <scope>NUCLEOTIDE SEQUENCE [LARGE SCALE GENOMIC DNA]</scope>
    <source>
        <strain evidence="3 4">XMNu-373</strain>
    </source>
</reference>
<evidence type="ECO:0000256" key="2">
    <source>
        <dbReference type="SAM" id="SignalP"/>
    </source>
</evidence>
<dbReference type="Proteomes" id="UP000460435">
    <property type="component" value="Unassembled WGS sequence"/>
</dbReference>
<keyword evidence="4" id="KW-1185">Reference proteome</keyword>
<evidence type="ECO:0000313" key="3">
    <source>
        <dbReference type="EMBL" id="NDL55525.1"/>
    </source>
</evidence>
<dbReference type="InterPro" id="IPR050490">
    <property type="entry name" value="Bact_solute-bd_prot1"/>
</dbReference>
<feature type="chain" id="PRO_5029499394" evidence="2">
    <location>
        <begin position="24"/>
        <end position="454"/>
    </location>
</feature>
<feature type="region of interest" description="Disordered" evidence="1">
    <location>
        <begin position="432"/>
        <end position="454"/>
    </location>
</feature>
<dbReference type="RefSeq" id="WP_162448234.1">
    <property type="nucleotide sequence ID" value="NZ_WLZY01000001.1"/>
</dbReference>
<organism evidence="3 4">
    <name type="scientific">Phytoactinopolyspora mesophila</name>
    <dbReference type="NCBI Taxonomy" id="2650750"/>
    <lineage>
        <taxon>Bacteria</taxon>
        <taxon>Bacillati</taxon>
        <taxon>Actinomycetota</taxon>
        <taxon>Actinomycetes</taxon>
        <taxon>Jiangellales</taxon>
        <taxon>Jiangellaceae</taxon>
        <taxon>Phytoactinopolyspora</taxon>
    </lineage>
</organism>
<dbReference type="AlphaFoldDB" id="A0A7K3LX20"/>
<keyword evidence="2" id="KW-0732">Signal</keyword>
<protein>
    <submittedName>
        <fullName evidence="3">Extracellular solute-binding protein</fullName>
    </submittedName>
</protein>